<organism evidence="1">
    <name type="scientific">uncultured Caudovirales phage</name>
    <dbReference type="NCBI Taxonomy" id="2100421"/>
    <lineage>
        <taxon>Viruses</taxon>
        <taxon>Duplodnaviria</taxon>
        <taxon>Heunggongvirae</taxon>
        <taxon>Uroviricota</taxon>
        <taxon>Caudoviricetes</taxon>
        <taxon>Peduoviridae</taxon>
        <taxon>Maltschvirus</taxon>
        <taxon>Maltschvirus maltsch</taxon>
    </lineage>
</organism>
<reference evidence="1" key="1">
    <citation type="submission" date="2020-05" db="EMBL/GenBank/DDBJ databases">
        <authorList>
            <person name="Chiriac C."/>
            <person name="Salcher M."/>
            <person name="Ghai R."/>
            <person name="Kavagutti S V."/>
        </authorList>
    </citation>
    <scope>NUCLEOTIDE SEQUENCE</scope>
</reference>
<accession>A0A6J5QRX2</accession>
<gene>
    <name evidence="1" type="ORF">UFOVP1158_8</name>
</gene>
<dbReference type="EMBL" id="LR797105">
    <property type="protein sequence ID" value="CAB4187313.1"/>
    <property type="molecule type" value="Genomic_DNA"/>
</dbReference>
<protein>
    <submittedName>
        <fullName evidence="1">Uncharacterized protein</fullName>
    </submittedName>
</protein>
<evidence type="ECO:0000313" key="1">
    <source>
        <dbReference type="EMBL" id="CAB4187313.1"/>
    </source>
</evidence>
<sequence>MSEWDDIEACWVRAHNLITDQFVFMDPIVYLEKARERYQRGAVEHADAGSTWESWTTEDFASNIDEEILDTLIYTAKLVHLKGTL</sequence>
<proteinExistence type="predicted"/>
<name>A0A6J5QRX2_9CAUD</name>